<protein>
    <submittedName>
        <fullName evidence="2">Uncharacterized protein</fullName>
    </submittedName>
</protein>
<dbReference type="EMBL" id="VMRJ01000003">
    <property type="protein sequence ID" value="TVT40317.1"/>
    <property type="molecule type" value="Genomic_DNA"/>
</dbReference>
<sequence length="232" mass="25451">MRFLLVVALFTSGGLFSSTSQAVAQTAEPRNLATDTLQPANAAYYRPVSRLGTVGGKQLYVFITSVSERGTGIEFTWRNPLTMPLPKPVFITSEQLQWARFDGHYYEPVRTANTAAHGLALRLAAGPRVEVFDVATPKKGVPIPLPAPGITSLFWTGTFSNKYNHTWYLRRSSEKTMTQIPYGKQFAPFLADYLADAPDLVAAIQAGAEGYRYEDVPALLNTYNQLPSAGTP</sequence>
<accession>A0A558BUW9</accession>
<dbReference type="RefSeq" id="WP_144848113.1">
    <property type="nucleotide sequence ID" value="NZ_VMRJ01000003.1"/>
</dbReference>
<proteinExistence type="predicted"/>
<dbReference type="OrthoDB" id="9553421at2"/>
<evidence type="ECO:0000313" key="3">
    <source>
        <dbReference type="Proteomes" id="UP000317624"/>
    </source>
</evidence>
<keyword evidence="1" id="KW-0732">Signal</keyword>
<feature type="signal peptide" evidence="1">
    <location>
        <begin position="1"/>
        <end position="22"/>
    </location>
</feature>
<evidence type="ECO:0000256" key="1">
    <source>
        <dbReference type="SAM" id="SignalP"/>
    </source>
</evidence>
<name>A0A558BUW9_9BACT</name>
<reference evidence="2 3" key="1">
    <citation type="submission" date="2019-07" db="EMBL/GenBank/DDBJ databases">
        <title>Hymenobacter sp. straun FUR1 Genome sequencing and assembly.</title>
        <authorList>
            <person name="Chhetri G."/>
        </authorList>
    </citation>
    <scope>NUCLEOTIDE SEQUENCE [LARGE SCALE GENOMIC DNA]</scope>
    <source>
        <strain evidence="2 3">Fur1</strain>
    </source>
</reference>
<dbReference type="AlphaFoldDB" id="A0A558BUW9"/>
<organism evidence="2 3">
    <name type="scientific">Hymenobacter setariae</name>
    <dbReference type="NCBI Taxonomy" id="2594794"/>
    <lineage>
        <taxon>Bacteria</taxon>
        <taxon>Pseudomonadati</taxon>
        <taxon>Bacteroidota</taxon>
        <taxon>Cytophagia</taxon>
        <taxon>Cytophagales</taxon>
        <taxon>Hymenobacteraceae</taxon>
        <taxon>Hymenobacter</taxon>
    </lineage>
</organism>
<keyword evidence="3" id="KW-1185">Reference proteome</keyword>
<gene>
    <name evidence="2" type="ORF">FNT36_12610</name>
</gene>
<evidence type="ECO:0000313" key="2">
    <source>
        <dbReference type="EMBL" id="TVT40317.1"/>
    </source>
</evidence>
<comment type="caution">
    <text evidence="2">The sequence shown here is derived from an EMBL/GenBank/DDBJ whole genome shotgun (WGS) entry which is preliminary data.</text>
</comment>
<feature type="chain" id="PRO_5035253297" evidence="1">
    <location>
        <begin position="23"/>
        <end position="232"/>
    </location>
</feature>
<dbReference type="Proteomes" id="UP000317624">
    <property type="component" value="Unassembled WGS sequence"/>
</dbReference>